<evidence type="ECO:0000256" key="2">
    <source>
        <dbReference type="SAM" id="Phobius"/>
    </source>
</evidence>
<dbReference type="InterPro" id="IPR036514">
    <property type="entry name" value="SGNH_hydro_sf"/>
</dbReference>
<dbReference type="GO" id="GO:0004622">
    <property type="term" value="F:phosphatidylcholine lysophospholipase activity"/>
    <property type="evidence" value="ECO:0007669"/>
    <property type="project" value="TreeGrafter"/>
</dbReference>
<dbReference type="OrthoDB" id="9804395at2"/>
<name>A0A399FZW1_9ACTN</name>
<feature type="transmembrane region" description="Helical" evidence="2">
    <location>
        <begin position="12"/>
        <end position="35"/>
    </location>
</feature>
<dbReference type="InterPro" id="IPR051532">
    <property type="entry name" value="Ester_Hydrolysis_Enzymes"/>
</dbReference>
<dbReference type="SUPFAM" id="SSF52266">
    <property type="entry name" value="SGNH hydrolase"/>
    <property type="match status" value="1"/>
</dbReference>
<reference evidence="3" key="1">
    <citation type="submission" date="2020-10" db="EMBL/GenBank/DDBJ databases">
        <title>De novo genome project of the cellulose decomposer Thermobifida halotolerans type strain.</title>
        <authorList>
            <person name="Nagy I."/>
            <person name="Horvath B."/>
            <person name="Kukolya J."/>
            <person name="Nagy I."/>
            <person name="Orsini M."/>
        </authorList>
    </citation>
    <scope>NUCLEOTIDE SEQUENCE</scope>
    <source>
        <strain evidence="3">DSM 44931</strain>
    </source>
</reference>
<feature type="region of interest" description="Disordered" evidence="1">
    <location>
        <begin position="322"/>
        <end position="348"/>
    </location>
</feature>
<sequence>MALRAARARRIAAATAFGGGGLTLLAASTVVLLYLQARMAARAIGVTPWKRPRVNGVYGVGGGEPIALVMMGDSTAAGFAVDDPRQTPPVHLASGLSAAADRPVRLRDVSKVGATSKGLVGQWERVRGRRVDLAVVFIGANDVIRRVRPVDAVAHLREVVRELVGAGAAVVVATCPDLGTVQPIPQPLRAVARRASRQMAAAQTVAVVEEGGSTVALGDLLSDEFALHADEMFGPDRFHPSARGYARAVTVVLPAVCAAMDLLPGPVEPQRSEEAEVLPVDRAAAEAVEQVGSEVRQAARTGDGQGPRRLWAWLLRRENARSDTITKTETDSHSVKATPDTPVESGTG</sequence>
<keyword evidence="2" id="KW-1133">Transmembrane helix</keyword>
<accession>A0A399FZW1</accession>
<keyword evidence="2" id="KW-0812">Transmembrane</keyword>
<organism evidence="3 4">
    <name type="scientific">Thermobifida halotolerans</name>
    <dbReference type="NCBI Taxonomy" id="483545"/>
    <lineage>
        <taxon>Bacteria</taxon>
        <taxon>Bacillati</taxon>
        <taxon>Actinomycetota</taxon>
        <taxon>Actinomycetes</taxon>
        <taxon>Streptosporangiales</taxon>
        <taxon>Nocardiopsidaceae</taxon>
        <taxon>Thermobifida</taxon>
    </lineage>
</organism>
<dbReference type="PANTHER" id="PTHR30383">
    <property type="entry name" value="THIOESTERASE 1/PROTEASE 1/LYSOPHOSPHOLIPASE L1"/>
    <property type="match status" value="1"/>
</dbReference>
<dbReference type="Proteomes" id="UP000265719">
    <property type="component" value="Chromosome"/>
</dbReference>
<keyword evidence="3" id="KW-0378">Hydrolase</keyword>
<feature type="compositionally biased region" description="Basic and acidic residues" evidence="1">
    <location>
        <begin position="322"/>
        <end position="334"/>
    </location>
</feature>
<evidence type="ECO:0000313" key="3">
    <source>
        <dbReference type="EMBL" id="UOE19527.1"/>
    </source>
</evidence>
<dbReference type="Pfam" id="PF13472">
    <property type="entry name" value="Lipase_GDSL_2"/>
    <property type="match status" value="1"/>
</dbReference>
<dbReference type="InterPro" id="IPR013830">
    <property type="entry name" value="SGNH_hydro"/>
</dbReference>
<keyword evidence="2" id="KW-0472">Membrane</keyword>
<dbReference type="KEGG" id="thao:NI17_022895"/>
<keyword evidence="4" id="KW-1185">Reference proteome</keyword>
<evidence type="ECO:0000313" key="4">
    <source>
        <dbReference type="Proteomes" id="UP000265719"/>
    </source>
</evidence>
<gene>
    <name evidence="3" type="ORF">NI17_022895</name>
</gene>
<evidence type="ECO:0000256" key="1">
    <source>
        <dbReference type="SAM" id="MobiDB-lite"/>
    </source>
</evidence>
<dbReference type="CDD" id="cd01836">
    <property type="entry name" value="FeeA_FeeB_like"/>
    <property type="match status" value="1"/>
</dbReference>
<protein>
    <submittedName>
        <fullName evidence="3">SGNH/GDSL hydrolase family protein</fullName>
    </submittedName>
</protein>
<dbReference type="EMBL" id="CP063196">
    <property type="protein sequence ID" value="UOE19527.1"/>
    <property type="molecule type" value="Genomic_DNA"/>
</dbReference>
<proteinExistence type="predicted"/>
<dbReference type="Gene3D" id="3.40.50.1110">
    <property type="entry name" value="SGNH hydrolase"/>
    <property type="match status" value="1"/>
</dbReference>
<dbReference type="RefSeq" id="WP_068687466.1">
    <property type="nucleotide sequence ID" value="NZ_CP063196.1"/>
</dbReference>
<dbReference type="PANTHER" id="PTHR30383:SF5">
    <property type="entry name" value="SGNH HYDROLASE-TYPE ESTERASE DOMAIN-CONTAINING PROTEIN"/>
    <property type="match status" value="1"/>
</dbReference>
<dbReference type="AlphaFoldDB" id="A0A399FZW1"/>